<feature type="transmembrane region" description="Helical" evidence="1">
    <location>
        <begin position="270"/>
        <end position="290"/>
    </location>
</feature>
<evidence type="ECO:0000313" key="2">
    <source>
        <dbReference type="EMBL" id="MCJ1962727.1"/>
    </source>
</evidence>
<organism evidence="2 3">
    <name type="scientific">Novosphingobium mangrovi</name>
    <name type="common">ex Hu et al. 2023</name>
    <dbReference type="NCBI Taxonomy" id="2930094"/>
    <lineage>
        <taxon>Bacteria</taxon>
        <taxon>Pseudomonadati</taxon>
        <taxon>Pseudomonadota</taxon>
        <taxon>Alphaproteobacteria</taxon>
        <taxon>Sphingomonadales</taxon>
        <taxon>Sphingomonadaceae</taxon>
        <taxon>Novosphingobium</taxon>
    </lineage>
</organism>
<feature type="transmembrane region" description="Helical" evidence="1">
    <location>
        <begin position="413"/>
        <end position="431"/>
    </location>
</feature>
<evidence type="ECO:0000256" key="1">
    <source>
        <dbReference type="SAM" id="Phobius"/>
    </source>
</evidence>
<keyword evidence="1" id="KW-0472">Membrane</keyword>
<feature type="transmembrane region" description="Helical" evidence="1">
    <location>
        <begin position="377"/>
        <end position="401"/>
    </location>
</feature>
<feature type="transmembrane region" description="Helical" evidence="1">
    <location>
        <begin position="248"/>
        <end position="264"/>
    </location>
</feature>
<dbReference type="RefSeq" id="WP_243802889.1">
    <property type="nucleotide sequence ID" value="NZ_JALHAT010000058.1"/>
</dbReference>
<feature type="transmembrane region" description="Helical" evidence="1">
    <location>
        <begin position="83"/>
        <end position="105"/>
    </location>
</feature>
<protein>
    <recommendedName>
        <fullName evidence="4">O-antigen ligase domain-containing protein</fullName>
    </recommendedName>
</protein>
<feature type="transmembrane region" description="Helical" evidence="1">
    <location>
        <begin position="134"/>
        <end position="151"/>
    </location>
</feature>
<comment type="caution">
    <text evidence="2">The sequence shown here is derived from an EMBL/GenBank/DDBJ whole genome shotgun (WGS) entry which is preliminary data.</text>
</comment>
<reference evidence="2" key="1">
    <citation type="submission" date="2022-03" db="EMBL/GenBank/DDBJ databases">
        <title>Identification of a novel bacterium isolated from mangrove sediments.</title>
        <authorList>
            <person name="Pan X."/>
        </authorList>
    </citation>
    <scope>NUCLEOTIDE SEQUENCE</scope>
    <source>
        <strain evidence="2">B2637</strain>
    </source>
</reference>
<keyword evidence="3" id="KW-1185">Reference proteome</keyword>
<dbReference type="Proteomes" id="UP001162802">
    <property type="component" value="Unassembled WGS sequence"/>
</dbReference>
<evidence type="ECO:0000313" key="3">
    <source>
        <dbReference type="Proteomes" id="UP001162802"/>
    </source>
</evidence>
<feature type="transmembrane region" description="Helical" evidence="1">
    <location>
        <begin position="34"/>
        <end position="62"/>
    </location>
</feature>
<gene>
    <name evidence="2" type="ORF">MTR65_18730</name>
</gene>
<feature type="transmembrane region" description="Helical" evidence="1">
    <location>
        <begin position="163"/>
        <end position="184"/>
    </location>
</feature>
<accession>A0ABT0AHU6</accession>
<feature type="transmembrane region" description="Helical" evidence="1">
    <location>
        <begin position="219"/>
        <end position="236"/>
    </location>
</feature>
<dbReference type="EMBL" id="JALHAT010000058">
    <property type="protein sequence ID" value="MCJ1962727.1"/>
    <property type="molecule type" value="Genomic_DNA"/>
</dbReference>
<keyword evidence="1" id="KW-1133">Transmembrane helix</keyword>
<name>A0ABT0AHU6_9SPHN</name>
<sequence length="479" mass="51001">MTLLPILVFWALLAWGMAGPRSVLIYLFFATMPFGAFAVLPTGLTGGLTFTPTPLVALALVVRTFVRPGGAGALLGMALRPERLLLLASFGVVAVIVTLFMPRLFAGAIEVVPVRGDLDQTVPLRPNQQNISQLAYLLIALASVFAFARLLRSPRLRQHAYRALCLGGAVAVLTGLLDLAAGSLPLNGLLAPFRTASYALAVDVEVLGGKRVVGLMPEASAYGGLCLAFLCAIHFYRRAMWEGPVRDIVAPLLVLALIGCIWLARSSGAYVGFAVFVMLAVLDWCLRLGARGRGGRRGVAGELGFVVVLVIGLCLVVIVTPHALDPLYELVDRMVFQKGSSESFEQRGMWRRVAFEGLLSSQGLGLGLGSARTSSSLVAILSGTGLLGGALYYTFFLQCLLRTGRDRMGEAPFVFSAFRFAAMPGFLVGLMVGSADFGGMLAFGFGLVSALADDVRSATRRRPARRAHLWGPENALAVP</sequence>
<feature type="transmembrane region" description="Helical" evidence="1">
    <location>
        <begin position="302"/>
        <end position="324"/>
    </location>
</feature>
<keyword evidence="1" id="KW-0812">Transmembrane</keyword>
<evidence type="ECO:0008006" key="4">
    <source>
        <dbReference type="Google" id="ProtNLM"/>
    </source>
</evidence>
<proteinExistence type="predicted"/>